<dbReference type="GO" id="GO:0005737">
    <property type="term" value="C:cytoplasm"/>
    <property type="evidence" value="ECO:0007669"/>
    <property type="project" value="UniProtKB-SubCell"/>
</dbReference>
<evidence type="ECO:0000259" key="12">
    <source>
        <dbReference type="Pfam" id="PF02767"/>
    </source>
</evidence>
<dbReference type="Proteomes" id="UP000178776">
    <property type="component" value="Chromosome"/>
</dbReference>
<dbReference type="InterPro" id="IPR046938">
    <property type="entry name" value="DNA_clamp_sf"/>
</dbReference>
<evidence type="ECO:0000313" key="15">
    <source>
        <dbReference type="Proteomes" id="UP000178776"/>
    </source>
</evidence>
<dbReference type="InterPro" id="IPR022637">
    <property type="entry name" value="DNA_polIII_beta_cen"/>
</dbReference>
<keyword evidence="5 10" id="KW-0808">Transferase</keyword>
<dbReference type="Pfam" id="PF02768">
    <property type="entry name" value="DNA_pol3_beta_3"/>
    <property type="match status" value="1"/>
</dbReference>
<evidence type="ECO:0000256" key="8">
    <source>
        <dbReference type="ARBA" id="ARBA00022932"/>
    </source>
</evidence>
<reference evidence="14 15" key="1">
    <citation type="submission" date="2016-10" db="EMBL/GenBank/DDBJ databases">
        <title>Chromobacterium muskegensis sp. nov., an insecticidal bacterium isolated from Sphagnum bogs.</title>
        <authorList>
            <person name="Sparks M.E."/>
            <person name="Blackburn M.B."/>
            <person name="Gundersen-Rindal D.E."/>
            <person name="Mitchell A."/>
            <person name="Farrar R."/>
            <person name="Kuhar D."/>
        </authorList>
    </citation>
    <scope>NUCLEOTIDE SEQUENCE [LARGE SCALE GENOMIC DNA]</scope>
    <source>
        <strain evidence="14 15">21-1</strain>
    </source>
</reference>
<accession>A0A1D9LJE0</accession>
<dbReference type="SMART" id="SM00480">
    <property type="entry name" value="POL3Bc"/>
    <property type="match status" value="1"/>
</dbReference>
<evidence type="ECO:0000256" key="4">
    <source>
        <dbReference type="ARBA" id="ARBA00022490"/>
    </source>
</evidence>
<name>A0A1D9LJE0_9NEIS</name>
<evidence type="ECO:0000259" key="13">
    <source>
        <dbReference type="Pfam" id="PF02768"/>
    </source>
</evidence>
<dbReference type="GO" id="GO:0009360">
    <property type="term" value="C:DNA polymerase III complex"/>
    <property type="evidence" value="ECO:0007669"/>
    <property type="project" value="InterPro"/>
</dbReference>
<gene>
    <name evidence="14" type="ORF">BKX93_16255</name>
</gene>
<feature type="domain" description="DNA polymerase III beta sliding clamp N-terminal" evidence="11">
    <location>
        <begin position="2"/>
        <end position="118"/>
    </location>
</feature>
<keyword evidence="9" id="KW-0238">DNA-binding</keyword>
<dbReference type="InterPro" id="IPR022635">
    <property type="entry name" value="DNA_polIII_beta_C"/>
</dbReference>
<dbReference type="CDD" id="cd00140">
    <property type="entry name" value="beta_clamp"/>
    <property type="match status" value="1"/>
</dbReference>
<keyword evidence="8 10" id="KW-0239">DNA-directed DNA polymerase</keyword>
<dbReference type="InterPro" id="IPR022634">
    <property type="entry name" value="DNA_polIII_beta_N"/>
</dbReference>
<feature type="domain" description="DNA polymerase III beta sliding clamp C-terminal" evidence="13">
    <location>
        <begin position="246"/>
        <end position="365"/>
    </location>
</feature>
<protein>
    <recommendedName>
        <fullName evidence="3 10">Beta sliding clamp</fullName>
    </recommendedName>
</protein>
<dbReference type="STRING" id="1108595.BKX93_16255"/>
<dbReference type="GO" id="GO:0003887">
    <property type="term" value="F:DNA-directed DNA polymerase activity"/>
    <property type="evidence" value="ECO:0007669"/>
    <property type="project" value="UniProtKB-UniRule"/>
</dbReference>
<keyword evidence="4 10" id="KW-0963">Cytoplasm</keyword>
<dbReference type="Pfam" id="PF02767">
    <property type="entry name" value="DNA_pol3_beta_2"/>
    <property type="match status" value="1"/>
</dbReference>
<evidence type="ECO:0000256" key="2">
    <source>
        <dbReference type="ARBA" id="ARBA00010752"/>
    </source>
</evidence>
<evidence type="ECO:0000256" key="7">
    <source>
        <dbReference type="ARBA" id="ARBA00022705"/>
    </source>
</evidence>
<evidence type="ECO:0000313" key="14">
    <source>
        <dbReference type="EMBL" id="AOZ51398.1"/>
    </source>
</evidence>
<dbReference type="GO" id="GO:0006271">
    <property type="term" value="P:DNA strand elongation involved in DNA replication"/>
    <property type="evidence" value="ECO:0007669"/>
    <property type="project" value="TreeGrafter"/>
</dbReference>
<dbReference type="EMBL" id="CP017707">
    <property type="protein sequence ID" value="AOZ51398.1"/>
    <property type="molecule type" value="Genomic_DNA"/>
</dbReference>
<dbReference type="PANTHER" id="PTHR30478">
    <property type="entry name" value="DNA POLYMERASE III SUBUNIT BETA"/>
    <property type="match status" value="1"/>
</dbReference>
<comment type="function">
    <text evidence="10">Confers DNA tethering and processivity to DNA polymerases and other proteins. Acts as a clamp, forming a ring around DNA (a reaction catalyzed by the clamp-loading complex) which diffuses in an ATP-independent manner freely and bidirectionally along dsDNA. Initially characterized for its ability to contact the catalytic subunit of DNA polymerase III (Pol III), a complex, multichain enzyme responsible for most of the replicative synthesis in bacteria; Pol III exhibits 3'-5' exonuclease proofreading activity. The beta chain is required for initiation of replication as well as for processivity of DNA replication.</text>
</comment>
<dbReference type="PIRSF" id="PIRSF000804">
    <property type="entry name" value="DNA_pol_III_b"/>
    <property type="match status" value="1"/>
</dbReference>
<evidence type="ECO:0000256" key="10">
    <source>
        <dbReference type="PIRNR" id="PIRNR000804"/>
    </source>
</evidence>
<dbReference type="GO" id="GO:0008408">
    <property type="term" value="F:3'-5' exonuclease activity"/>
    <property type="evidence" value="ECO:0007669"/>
    <property type="project" value="InterPro"/>
</dbReference>
<dbReference type="GO" id="GO:0003677">
    <property type="term" value="F:DNA binding"/>
    <property type="evidence" value="ECO:0007669"/>
    <property type="project" value="UniProtKB-UniRule"/>
</dbReference>
<evidence type="ECO:0000256" key="1">
    <source>
        <dbReference type="ARBA" id="ARBA00004496"/>
    </source>
</evidence>
<dbReference type="AlphaFoldDB" id="A0A1D9LJE0"/>
<dbReference type="NCBIfam" id="TIGR00663">
    <property type="entry name" value="dnan"/>
    <property type="match status" value="1"/>
</dbReference>
<comment type="subunit">
    <text evidence="10">Forms a ring-shaped head-to-tail homodimer around DNA.</text>
</comment>
<feature type="domain" description="DNA polymerase III beta sliding clamp central" evidence="12">
    <location>
        <begin position="130"/>
        <end position="243"/>
    </location>
</feature>
<sequence>MLLRTDRDTLLAPLSIVCGVAPRRHALPILSHALLEADGENLALTASDLEIQLQSRRAVPTDTPFRLCLPARKLLDILRALPAGCELQLKRHGSQLLLLAAGSRFLLQALPADDFPLLEADADTAAPLRLEQGELKRKLGQILYALADNDIRPYLNALLLQLDGGELRLIASDGVRLAFQRYPLPAPLPGRTLLLPRKAALELAKLLGDRDAPILLEPGARQLACAIGDTLLRCKLLDARAPDYLRLLPQRHDCELTLPRLPLLEAVQRVAVLAHAKFRQLELAIRPGQLALRCRNADREEAEETLPTDWQGPPLDASFNLQYLQDVLTHVPAEHLRFGLGGDQRGMLVTNPDDPHFQYLAMPLRG</sequence>
<keyword evidence="6 10" id="KW-0548">Nucleotidyltransferase</keyword>
<keyword evidence="7 10" id="KW-0235">DNA replication</keyword>
<comment type="similarity">
    <text evidence="2 10">Belongs to the beta sliding clamp family.</text>
</comment>
<evidence type="ECO:0000256" key="9">
    <source>
        <dbReference type="ARBA" id="ARBA00023125"/>
    </source>
</evidence>
<dbReference type="Pfam" id="PF00712">
    <property type="entry name" value="DNA_pol3_beta"/>
    <property type="match status" value="1"/>
</dbReference>
<evidence type="ECO:0000256" key="5">
    <source>
        <dbReference type="ARBA" id="ARBA00022679"/>
    </source>
</evidence>
<dbReference type="Gene3D" id="3.10.150.10">
    <property type="entry name" value="DNA Polymerase III, subunit A, domain 2"/>
    <property type="match status" value="3"/>
</dbReference>
<proteinExistence type="inferred from homology"/>
<dbReference type="PANTHER" id="PTHR30478:SF0">
    <property type="entry name" value="BETA SLIDING CLAMP"/>
    <property type="match status" value="1"/>
</dbReference>
<dbReference type="KEGG" id="cvc:BKX93_16255"/>
<dbReference type="GeneID" id="68842760"/>
<dbReference type="SUPFAM" id="SSF55979">
    <property type="entry name" value="DNA clamp"/>
    <property type="match status" value="3"/>
</dbReference>
<evidence type="ECO:0000259" key="11">
    <source>
        <dbReference type="Pfam" id="PF00712"/>
    </source>
</evidence>
<dbReference type="InterPro" id="IPR001001">
    <property type="entry name" value="DNA_polIII_beta"/>
</dbReference>
<evidence type="ECO:0000256" key="3">
    <source>
        <dbReference type="ARBA" id="ARBA00021035"/>
    </source>
</evidence>
<organism evidence="14 15">
    <name type="scientific">Chromobacterium vaccinii</name>
    <dbReference type="NCBI Taxonomy" id="1108595"/>
    <lineage>
        <taxon>Bacteria</taxon>
        <taxon>Pseudomonadati</taxon>
        <taxon>Pseudomonadota</taxon>
        <taxon>Betaproteobacteria</taxon>
        <taxon>Neisseriales</taxon>
        <taxon>Chromobacteriaceae</taxon>
        <taxon>Chromobacterium</taxon>
    </lineage>
</organism>
<comment type="subcellular location">
    <subcellularLocation>
        <location evidence="1 10">Cytoplasm</location>
    </subcellularLocation>
</comment>
<dbReference type="RefSeq" id="WP_046158058.1">
    <property type="nucleotide sequence ID" value="NZ_CP017707.1"/>
</dbReference>
<evidence type="ECO:0000256" key="6">
    <source>
        <dbReference type="ARBA" id="ARBA00022695"/>
    </source>
</evidence>